<evidence type="ECO:0000313" key="2">
    <source>
        <dbReference type="EnsemblPlants" id="OMERI03G21380.1"/>
    </source>
</evidence>
<proteinExistence type="predicted"/>
<accession>A0A0E0D2W5</accession>
<dbReference type="HOGENOM" id="CLU_1818932_0_0_1"/>
<name>A0A0E0D2W5_9ORYZ</name>
<keyword evidence="1" id="KW-0732">Signal</keyword>
<feature type="chain" id="PRO_5002356451" evidence="1">
    <location>
        <begin position="22"/>
        <end position="142"/>
    </location>
</feature>
<organism evidence="2">
    <name type="scientific">Oryza meridionalis</name>
    <dbReference type="NCBI Taxonomy" id="40149"/>
    <lineage>
        <taxon>Eukaryota</taxon>
        <taxon>Viridiplantae</taxon>
        <taxon>Streptophyta</taxon>
        <taxon>Embryophyta</taxon>
        <taxon>Tracheophyta</taxon>
        <taxon>Spermatophyta</taxon>
        <taxon>Magnoliopsida</taxon>
        <taxon>Liliopsida</taxon>
        <taxon>Poales</taxon>
        <taxon>Poaceae</taxon>
        <taxon>BOP clade</taxon>
        <taxon>Oryzoideae</taxon>
        <taxon>Oryzeae</taxon>
        <taxon>Oryzinae</taxon>
        <taxon>Oryza</taxon>
    </lineage>
</organism>
<dbReference type="EnsemblPlants" id="OMERI03G21380.1">
    <property type="protein sequence ID" value="OMERI03G21380.1"/>
    <property type="gene ID" value="OMERI03G21380"/>
</dbReference>
<dbReference type="Gramene" id="OMERI03G21380.1">
    <property type="protein sequence ID" value="OMERI03G21380.1"/>
    <property type="gene ID" value="OMERI03G21380"/>
</dbReference>
<feature type="signal peptide" evidence="1">
    <location>
        <begin position="1"/>
        <end position="21"/>
    </location>
</feature>
<dbReference type="AlphaFoldDB" id="A0A0E0D2W5"/>
<keyword evidence="3" id="KW-1185">Reference proteome</keyword>
<protein>
    <submittedName>
        <fullName evidence="2">Uncharacterized protein</fullName>
    </submittedName>
</protein>
<reference evidence="2" key="2">
    <citation type="submission" date="2018-05" db="EMBL/GenBank/DDBJ databases">
        <title>OmerRS3 (Oryza meridionalis Reference Sequence Version 3).</title>
        <authorList>
            <person name="Zhang J."/>
            <person name="Kudrna D."/>
            <person name="Lee S."/>
            <person name="Talag J."/>
            <person name="Welchert J."/>
            <person name="Wing R.A."/>
        </authorList>
    </citation>
    <scope>NUCLEOTIDE SEQUENCE [LARGE SCALE GENOMIC DNA]</scope>
    <source>
        <strain evidence="2">cv. OR44</strain>
    </source>
</reference>
<sequence>MAASGVAAGLLSSCLLRPGLGMHELTISNTELGHLFDGMQQKEAAFSQIALAPTLLGGLGSGGGSGDSYTALASGYGQTQRMAFHATSNVSMKSKQCAHVRNHGVASLLVQIASTMQLYKFQGGSGCSQNVVAREFHFNMQT</sequence>
<evidence type="ECO:0000256" key="1">
    <source>
        <dbReference type="SAM" id="SignalP"/>
    </source>
</evidence>
<dbReference type="Proteomes" id="UP000008021">
    <property type="component" value="Chromosome 3"/>
</dbReference>
<reference evidence="2" key="1">
    <citation type="submission" date="2015-04" db="UniProtKB">
        <authorList>
            <consortium name="EnsemblPlants"/>
        </authorList>
    </citation>
    <scope>IDENTIFICATION</scope>
</reference>
<evidence type="ECO:0000313" key="3">
    <source>
        <dbReference type="Proteomes" id="UP000008021"/>
    </source>
</evidence>